<keyword evidence="3" id="KW-0378">Hydrolase</keyword>
<dbReference type="OrthoDB" id="9770211at2"/>
<dbReference type="Gene3D" id="3.60.15.10">
    <property type="entry name" value="Ribonuclease Z/Hydroxyacylglutathione hydrolase-like"/>
    <property type="match status" value="1"/>
</dbReference>
<keyword evidence="5" id="KW-0269">Exonuclease</keyword>
<protein>
    <submittedName>
        <fullName evidence="9">Ribonuclease J</fullName>
    </submittedName>
</protein>
<dbReference type="InterPro" id="IPR041636">
    <property type="entry name" value="RNase_J_C"/>
</dbReference>
<evidence type="ECO:0000256" key="1">
    <source>
        <dbReference type="ARBA" id="ARBA00022722"/>
    </source>
</evidence>
<organism evidence="9 11">
    <name type="scientific">Jannaschia seohaensis</name>
    <dbReference type="NCBI Taxonomy" id="475081"/>
    <lineage>
        <taxon>Bacteria</taxon>
        <taxon>Pseudomonadati</taxon>
        <taxon>Pseudomonadota</taxon>
        <taxon>Alphaproteobacteria</taxon>
        <taxon>Rhodobacterales</taxon>
        <taxon>Roseobacteraceae</taxon>
        <taxon>Jannaschia</taxon>
    </lineage>
</organism>
<dbReference type="Gene3D" id="3.40.50.10710">
    <property type="entry name" value="Metallo-hydrolase/oxidoreductase"/>
    <property type="match status" value="1"/>
</dbReference>
<dbReference type="PANTHER" id="PTHR43694:SF1">
    <property type="entry name" value="RIBONUCLEASE J"/>
    <property type="match status" value="1"/>
</dbReference>
<evidence type="ECO:0000313" key="9">
    <source>
        <dbReference type="EMBL" id="SSA50976.1"/>
    </source>
</evidence>
<dbReference type="SMART" id="SM00849">
    <property type="entry name" value="Lactamase_B"/>
    <property type="match status" value="1"/>
</dbReference>
<sequence>MARDRLIYLPLGGAGEIGMNAYVYGYGPEGAERLILVDLGIAFPDMDSTPGVDVILPDISWLTDKLDRLEAVFITHAHEDHVGGVGHLSPHLKTPIHARKFTANLARRKLAEKGQDVGLVKTAHPWPAQIEAGPFKVGFLPVSHSIPESAALVIDTPAGRIIHSGDFKIDRTPVVGEPFDDALWAEVARGGVRALVCDSTNVFSKHPGRSEAEVKPNLEPLVKSAKGMFVATTFASNVARLQSLAKAGEAAGRSICLMGRAMRRMTEAAVEEGILTDFPKTISPEDAASVPRENLMLIVTGSQGERRAASAQLSRGKYFGMELKDGDTFLFSSKTIPGNERDVAIIMNNLSELGVDVVTEADGLYHVSGHANRPDLETVHQLVDPQIVIPMHGEHRHLREHAKLADRLGRVGVLAPNGTMVDLAGNQPEVVDHVETGRTYLDGSELVGQFDGVVRDRLRMALNGHAVVAVMVDDDDEVLEDTWVDLRGLPEMDKGGPLADRMEDYLARQLARIDTRTAGDDEKLEDLIIKGVRKVAQDEVGKRPEVTVLITRLAAE</sequence>
<name>A0A2Y9B3B5_9RHOB</name>
<dbReference type="RefSeq" id="WP_109566168.1">
    <property type="nucleotide sequence ID" value="NZ_QGDJ01000016.1"/>
</dbReference>
<dbReference type="Proteomes" id="UP000251571">
    <property type="component" value="Unassembled WGS sequence"/>
</dbReference>
<evidence type="ECO:0000256" key="4">
    <source>
        <dbReference type="ARBA" id="ARBA00022833"/>
    </source>
</evidence>
<dbReference type="GO" id="GO:0004527">
    <property type="term" value="F:exonuclease activity"/>
    <property type="evidence" value="ECO:0007669"/>
    <property type="project" value="UniProtKB-KW"/>
</dbReference>
<proteinExistence type="predicted"/>
<keyword evidence="1" id="KW-0540">Nuclease</keyword>
<dbReference type="InterPro" id="IPR055132">
    <property type="entry name" value="RNase_J_b_CASP"/>
</dbReference>
<dbReference type="EMBL" id="QGDJ01000016">
    <property type="protein sequence ID" value="PWJ12495.1"/>
    <property type="molecule type" value="Genomic_DNA"/>
</dbReference>
<feature type="domain" description="Metallo-beta-lactamase" evidence="7">
    <location>
        <begin position="18"/>
        <end position="218"/>
    </location>
</feature>
<dbReference type="Pfam" id="PF07521">
    <property type="entry name" value="RMMBL"/>
    <property type="match status" value="1"/>
</dbReference>
<dbReference type="InterPro" id="IPR011108">
    <property type="entry name" value="RMMBL"/>
</dbReference>
<dbReference type="GO" id="GO:0003723">
    <property type="term" value="F:RNA binding"/>
    <property type="evidence" value="ECO:0007669"/>
    <property type="project" value="UniProtKB-KW"/>
</dbReference>
<reference evidence="8 10" key="2">
    <citation type="submission" date="2018-03" db="EMBL/GenBank/DDBJ databases">
        <title>Genomic Encyclopedia of Archaeal and Bacterial Type Strains, Phase II (KMG-II): from individual species to whole genera.</title>
        <authorList>
            <person name="Goeker M."/>
        </authorList>
    </citation>
    <scope>NUCLEOTIDE SEQUENCE [LARGE SCALE GENOMIC DNA]</scope>
    <source>
        <strain evidence="8 10">DSM 25227</strain>
    </source>
</reference>
<dbReference type="Pfam" id="PF17770">
    <property type="entry name" value="RNase_J_C"/>
    <property type="match status" value="1"/>
</dbReference>
<evidence type="ECO:0000313" key="10">
    <source>
        <dbReference type="Proteomes" id="UP000245839"/>
    </source>
</evidence>
<dbReference type="Pfam" id="PF12706">
    <property type="entry name" value="Lactamase_B_2"/>
    <property type="match status" value="1"/>
</dbReference>
<dbReference type="InterPro" id="IPR036866">
    <property type="entry name" value="RibonucZ/Hydroxyglut_hydro"/>
</dbReference>
<gene>
    <name evidence="8" type="ORF">BCF38_11653</name>
    <name evidence="9" type="ORF">SAMN05421539_11653</name>
</gene>
<dbReference type="PANTHER" id="PTHR43694">
    <property type="entry name" value="RIBONUCLEASE J"/>
    <property type="match status" value="1"/>
</dbReference>
<dbReference type="Proteomes" id="UP000245839">
    <property type="component" value="Unassembled WGS sequence"/>
</dbReference>
<dbReference type="Pfam" id="PF22505">
    <property type="entry name" value="RNase_J_b_CASP"/>
    <property type="match status" value="1"/>
</dbReference>
<accession>A0A2Y9B3B5</accession>
<keyword evidence="6" id="KW-0694">RNA-binding</keyword>
<dbReference type="Gene3D" id="3.10.20.580">
    <property type="match status" value="1"/>
</dbReference>
<reference evidence="9 11" key="1">
    <citation type="submission" date="2016-10" db="EMBL/GenBank/DDBJ databases">
        <authorList>
            <person name="Cai Z."/>
        </authorList>
    </citation>
    <scope>NUCLEOTIDE SEQUENCE [LARGE SCALE GENOMIC DNA]</scope>
    <source>
        <strain evidence="9 11">DSM 25227</strain>
    </source>
</reference>
<evidence type="ECO:0000256" key="6">
    <source>
        <dbReference type="ARBA" id="ARBA00022884"/>
    </source>
</evidence>
<dbReference type="InterPro" id="IPR042173">
    <property type="entry name" value="RNase_J_2"/>
</dbReference>
<dbReference type="AlphaFoldDB" id="A0A2Y9B3B5"/>
<dbReference type="EMBL" id="UETC01000016">
    <property type="protein sequence ID" value="SSA50976.1"/>
    <property type="molecule type" value="Genomic_DNA"/>
</dbReference>
<dbReference type="SUPFAM" id="SSF56281">
    <property type="entry name" value="Metallo-hydrolase/oxidoreductase"/>
    <property type="match status" value="1"/>
</dbReference>
<keyword evidence="4" id="KW-0862">Zinc</keyword>
<evidence type="ECO:0000256" key="2">
    <source>
        <dbReference type="ARBA" id="ARBA00022723"/>
    </source>
</evidence>
<evidence type="ECO:0000259" key="7">
    <source>
        <dbReference type="SMART" id="SM00849"/>
    </source>
</evidence>
<evidence type="ECO:0000256" key="5">
    <source>
        <dbReference type="ARBA" id="ARBA00022839"/>
    </source>
</evidence>
<evidence type="ECO:0000313" key="8">
    <source>
        <dbReference type="EMBL" id="PWJ12495.1"/>
    </source>
</evidence>
<keyword evidence="10" id="KW-1185">Reference proteome</keyword>
<dbReference type="InterPro" id="IPR001279">
    <property type="entry name" value="Metallo-B-lactamas"/>
</dbReference>
<evidence type="ECO:0000313" key="11">
    <source>
        <dbReference type="Proteomes" id="UP000251571"/>
    </source>
</evidence>
<keyword evidence="2" id="KW-0479">Metal-binding</keyword>
<dbReference type="CDD" id="cd07714">
    <property type="entry name" value="RNaseJ_MBL-fold"/>
    <property type="match status" value="1"/>
</dbReference>
<dbReference type="GO" id="GO:0046872">
    <property type="term" value="F:metal ion binding"/>
    <property type="evidence" value="ECO:0007669"/>
    <property type="project" value="UniProtKB-KW"/>
</dbReference>
<evidence type="ECO:0000256" key="3">
    <source>
        <dbReference type="ARBA" id="ARBA00022801"/>
    </source>
</evidence>